<dbReference type="EMBL" id="CP002864">
    <property type="protein sequence ID" value="AEI52250.1"/>
    <property type="molecule type" value="Genomic_DNA"/>
</dbReference>
<dbReference type="Proteomes" id="UP000000493">
    <property type="component" value="Plasmid pRUNSL05"/>
</dbReference>
<protein>
    <submittedName>
        <fullName evidence="2">CinA domain protein</fullName>
    </submittedName>
</protein>
<evidence type="ECO:0000259" key="1">
    <source>
        <dbReference type="Pfam" id="PF02464"/>
    </source>
</evidence>
<dbReference type="SUPFAM" id="SSF142433">
    <property type="entry name" value="CinA-like"/>
    <property type="match status" value="1"/>
</dbReference>
<proteinExistence type="predicted"/>
<evidence type="ECO:0000313" key="2">
    <source>
        <dbReference type="EMBL" id="AEI52250.1"/>
    </source>
</evidence>
<dbReference type="NCBIfam" id="TIGR00199">
    <property type="entry name" value="PncC_domain"/>
    <property type="match status" value="1"/>
</dbReference>
<feature type="domain" description="CinA C-terminal" evidence="1">
    <location>
        <begin position="9"/>
        <end position="154"/>
    </location>
</feature>
<keyword evidence="3" id="KW-1185">Reference proteome</keyword>
<dbReference type="Gene3D" id="3.90.950.20">
    <property type="entry name" value="CinA-like"/>
    <property type="match status" value="1"/>
</dbReference>
<dbReference type="InterPro" id="IPR036653">
    <property type="entry name" value="CinA-like_C"/>
</dbReference>
<gene>
    <name evidence="2" type="ordered locus">Runsl_5765</name>
</gene>
<geneLocation type="plasmid" evidence="2 3">
    <name>pRUNSL05</name>
</geneLocation>
<keyword evidence="2" id="KW-0614">Plasmid</keyword>
<name>A0A7U3ZRY3_RUNSL</name>
<reference evidence="3" key="1">
    <citation type="submission" date="2011-06" db="EMBL/GenBank/DDBJ databases">
        <title>The complete genome of plasmid 5 of Runella slithyformis DSM 19594.</title>
        <authorList>
            <consortium name="US DOE Joint Genome Institute (JGI-PGF)"/>
            <person name="Lucas S."/>
            <person name="Han J."/>
            <person name="Lapidus A."/>
            <person name="Bruce D."/>
            <person name="Goodwin L."/>
            <person name="Pitluck S."/>
            <person name="Peters L."/>
            <person name="Kyrpides N."/>
            <person name="Mavromatis K."/>
            <person name="Ivanova N."/>
            <person name="Ovchinnikova G."/>
            <person name="Zhang X."/>
            <person name="Misra M."/>
            <person name="Detter J.C."/>
            <person name="Tapia R."/>
            <person name="Han C."/>
            <person name="Land M."/>
            <person name="Hauser L."/>
            <person name="Markowitz V."/>
            <person name="Cheng J.-F."/>
            <person name="Hugenholtz P."/>
            <person name="Woyke T."/>
            <person name="Wu D."/>
            <person name="Tindall B."/>
            <person name="Faehrich R."/>
            <person name="Brambilla E."/>
            <person name="Klenk H.-P."/>
            <person name="Eisen J.A."/>
        </authorList>
    </citation>
    <scope>NUCLEOTIDE SEQUENCE [LARGE SCALE GENOMIC DNA]</scope>
    <source>
        <strain evidence="3">ATCC 29530 / DSM 19594 / LMG 11500 / NCIMB 11436 / LSU 4</strain>
        <plasmid evidence="3">pRUNSL05</plasmid>
    </source>
</reference>
<accession>A0A7U3ZRY3</accession>
<evidence type="ECO:0000313" key="3">
    <source>
        <dbReference type="Proteomes" id="UP000000493"/>
    </source>
</evidence>
<organism evidence="2 3">
    <name type="scientific">Runella slithyformis (strain ATCC 29530 / DSM 19594 / LMG 11500 / NCIMB 11436 / LSU 4)</name>
    <dbReference type="NCBI Taxonomy" id="761193"/>
    <lineage>
        <taxon>Bacteria</taxon>
        <taxon>Pseudomonadati</taxon>
        <taxon>Bacteroidota</taxon>
        <taxon>Cytophagia</taxon>
        <taxon>Cytophagales</taxon>
        <taxon>Spirosomataceae</taxon>
        <taxon>Runella</taxon>
    </lineage>
</organism>
<dbReference type="KEGG" id="rsi:Runsl_5765"/>
<sequence>MPSLLVIESSKLLKSHHLTIAFAESATAGRLSAEFALDENSGKILIGGLVCYDACVKEEILGIPVPFIEKYTPESAEVTKELAERLKKFMKSDIQVAVTGLTAPGGSETPQKPVGTMFIHLVMKDKSVGIREEFGGSPESIIMQTVDKVAELLIMHIV</sequence>
<dbReference type="InterPro" id="IPR008136">
    <property type="entry name" value="CinA_C"/>
</dbReference>
<dbReference type="AlphaFoldDB" id="A0A7U3ZRY3"/>
<dbReference type="Pfam" id="PF02464">
    <property type="entry name" value="CinA"/>
    <property type="match status" value="1"/>
</dbReference>
<dbReference type="RefSeq" id="WP_013921790.1">
    <property type="nucleotide sequence ID" value="NC_015695.1"/>
</dbReference>
<reference evidence="2 3" key="2">
    <citation type="journal article" date="2012" name="Stand. Genomic Sci.">
        <title>Complete genome sequence of the aquatic bacterium Runella slithyformis type strain (LSU 4(T)).</title>
        <authorList>
            <person name="Copeland A."/>
            <person name="Zhang X."/>
            <person name="Misra M."/>
            <person name="Lapidus A."/>
            <person name="Nolan M."/>
            <person name="Lucas S."/>
            <person name="Deshpande S."/>
            <person name="Cheng J.F."/>
            <person name="Tapia R."/>
            <person name="Goodwin L.A."/>
            <person name="Pitluck S."/>
            <person name="Liolios K."/>
            <person name="Pagani I."/>
            <person name="Ivanova N."/>
            <person name="Mikhailova N."/>
            <person name="Pati A."/>
            <person name="Chen A."/>
            <person name="Palaniappan K."/>
            <person name="Land M."/>
            <person name="Hauser L."/>
            <person name="Pan C."/>
            <person name="Jeffries C.D."/>
            <person name="Detter J.C."/>
            <person name="Brambilla E.M."/>
            <person name="Rohde M."/>
            <person name="Djao O.D."/>
            <person name="Goker M."/>
            <person name="Sikorski J."/>
            <person name="Tindall B.J."/>
            <person name="Woyke T."/>
            <person name="Bristow J."/>
            <person name="Eisen J.A."/>
            <person name="Markowitz V."/>
            <person name="Hugenholtz P."/>
            <person name="Kyrpides N.C."/>
            <person name="Klenk H.P."/>
            <person name="Mavromatis K."/>
        </authorList>
    </citation>
    <scope>NUCLEOTIDE SEQUENCE [LARGE SCALE GENOMIC DNA]</scope>
    <source>
        <strain evidence="3">ATCC 29530 / DSM 19594 / LMG 11500 / NCIMB 11436 / LSU 4</strain>
    </source>
</reference>